<feature type="active site" description="Nucleophile" evidence="4 5">
    <location>
        <position position="51"/>
    </location>
</feature>
<dbReference type="EC" id="5.4.99.12" evidence="4"/>
<dbReference type="Pfam" id="PF01416">
    <property type="entry name" value="PseudoU_synth_1"/>
    <property type="match status" value="2"/>
</dbReference>
<feature type="domain" description="Pseudouridine synthase I TruA alpha/beta" evidence="8">
    <location>
        <begin position="6"/>
        <end position="92"/>
    </location>
</feature>
<evidence type="ECO:0000256" key="4">
    <source>
        <dbReference type="HAMAP-Rule" id="MF_00171"/>
    </source>
</evidence>
<comment type="caution">
    <text evidence="4">Lacks conserved residue(s) required for the propagation of feature annotation.</text>
</comment>
<name>E0XPZ1_9BACT</name>
<dbReference type="GO" id="GO:0160147">
    <property type="term" value="F:tRNA pseudouridine(38-40) synthase activity"/>
    <property type="evidence" value="ECO:0007669"/>
    <property type="project" value="UniProtKB-EC"/>
</dbReference>
<dbReference type="PIRSF" id="PIRSF001430">
    <property type="entry name" value="tRNA_psdUrid_synth"/>
    <property type="match status" value="1"/>
</dbReference>
<proteinExistence type="inferred from homology"/>
<dbReference type="InterPro" id="IPR020095">
    <property type="entry name" value="PsdUridine_synth_TruA_C"/>
</dbReference>
<evidence type="ECO:0000256" key="6">
    <source>
        <dbReference type="PIRSR" id="PIRSR001430-2"/>
    </source>
</evidence>
<evidence type="ECO:0000256" key="3">
    <source>
        <dbReference type="ARBA" id="ARBA00023235"/>
    </source>
</evidence>
<evidence type="ECO:0000256" key="2">
    <source>
        <dbReference type="ARBA" id="ARBA00022694"/>
    </source>
</evidence>
<dbReference type="EMBL" id="GU474839">
    <property type="protein sequence ID" value="ADI16482.1"/>
    <property type="molecule type" value="Genomic_DNA"/>
</dbReference>
<dbReference type="Gene3D" id="3.30.70.580">
    <property type="entry name" value="Pseudouridine synthase I, catalytic domain, N-terminal subdomain"/>
    <property type="match status" value="1"/>
</dbReference>
<feature type="binding site" evidence="4 6">
    <location>
        <position position="112"/>
    </location>
    <ligand>
        <name>substrate</name>
    </ligand>
</feature>
<dbReference type="AlphaFoldDB" id="E0XPZ1"/>
<dbReference type="PANTHER" id="PTHR11142">
    <property type="entry name" value="PSEUDOURIDYLATE SYNTHASE"/>
    <property type="match status" value="1"/>
</dbReference>
<dbReference type="FunFam" id="3.30.70.580:FF:000001">
    <property type="entry name" value="tRNA pseudouridine synthase A"/>
    <property type="match status" value="1"/>
</dbReference>
<sequence>MRFGLVVEYDGTNFHGSQLQSNARTVQGEIESALLQIFSEKIRVHFASRTDSGVHARGQVGRFDAETDMPPDQIRKALNFHTTTDVRIRCAQLVEDGPDGFDPRGDASARTYVYTFNDAPSEPALDRHYVTHVRKPLDEIAMNDASQALVGLHDFASFAGPKAPHDALTMRNVETASTTRIGDSIEFKITANAFLHQQIRRIAGVLCDVGTGGSPVAVVGDLLATAERGAASHVMPAQGLCLEKIAYEGTGECGLPVKSSAPTPANTVDTGVN</sequence>
<dbReference type="Gene3D" id="3.30.70.660">
    <property type="entry name" value="Pseudouridine synthase I, catalytic domain, C-terminal subdomain"/>
    <property type="match status" value="1"/>
</dbReference>
<dbReference type="InterPro" id="IPR020097">
    <property type="entry name" value="PsdUridine_synth_TruA_a/b_dom"/>
</dbReference>
<comment type="similarity">
    <text evidence="1 4 7">Belongs to the tRNA pseudouridine synthase TruA family.</text>
</comment>
<evidence type="ECO:0000256" key="1">
    <source>
        <dbReference type="ARBA" id="ARBA00009375"/>
    </source>
</evidence>
<comment type="catalytic activity">
    <reaction evidence="4 7">
        <text>uridine(38/39/40) in tRNA = pseudouridine(38/39/40) in tRNA</text>
        <dbReference type="Rhea" id="RHEA:22376"/>
        <dbReference type="Rhea" id="RHEA-COMP:10085"/>
        <dbReference type="Rhea" id="RHEA-COMP:10087"/>
        <dbReference type="ChEBI" id="CHEBI:65314"/>
        <dbReference type="ChEBI" id="CHEBI:65315"/>
        <dbReference type="EC" id="5.4.99.12"/>
    </reaction>
</comment>
<protein>
    <recommendedName>
        <fullName evidence="4">tRNA pseudouridine synthase A</fullName>
        <ecNumber evidence="4">5.4.99.12</ecNumber>
    </recommendedName>
    <alternativeName>
        <fullName evidence="4">tRNA pseudouridine(38-40) synthase</fullName>
    </alternativeName>
    <alternativeName>
        <fullName evidence="4">tRNA pseudouridylate synthase I</fullName>
    </alternativeName>
    <alternativeName>
        <fullName evidence="4">tRNA-uridine isomerase I</fullName>
    </alternativeName>
</protein>
<keyword evidence="3 4" id="KW-0413">Isomerase</keyword>
<organism evidence="9">
    <name type="scientific">uncultured bacterium HF4000_05M23</name>
    <dbReference type="NCBI Taxonomy" id="542534"/>
    <lineage>
        <taxon>Bacteria</taxon>
        <taxon>environmental samples</taxon>
    </lineage>
</organism>
<gene>
    <name evidence="4" type="primary">truA</name>
</gene>
<evidence type="ECO:0000313" key="9">
    <source>
        <dbReference type="EMBL" id="ADI16482.1"/>
    </source>
</evidence>
<dbReference type="PANTHER" id="PTHR11142:SF0">
    <property type="entry name" value="TRNA PSEUDOURIDINE SYNTHASE-LIKE 1"/>
    <property type="match status" value="1"/>
</dbReference>
<dbReference type="CDD" id="cd02570">
    <property type="entry name" value="PseudoU_synth_EcTruA"/>
    <property type="match status" value="1"/>
</dbReference>
<dbReference type="HAMAP" id="MF_00171">
    <property type="entry name" value="TruA"/>
    <property type="match status" value="1"/>
</dbReference>
<dbReference type="SUPFAM" id="SSF55120">
    <property type="entry name" value="Pseudouridine synthase"/>
    <property type="match status" value="1"/>
</dbReference>
<feature type="domain" description="Pseudouridine synthase I TruA alpha/beta" evidence="8">
    <location>
        <begin position="145"/>
        <end position="248"/>
    </location>
</feature>
<accession>E0XPZ1</accession>
<dbReference type="InterPro" id="IPR020094">
    <property type="entry name" value="TruA/RsuA/RluB/E/F_N"/>
</dbReference>
<dbReference type="GO" id="GO:0031119">
    <property type="term" value="P:tRNA pseudouridine synthesis"/>
    <property type="evidence" value="ECO:0007669"/>
    <property type="project" value="UniProtKB-UniRule"/>
</dbReference>
<comment type="subunit">
    <text evidence="4">Homodimer.</text>
</comment>
<dbReference type="NCBIfam" id="TIGR00071">
    <property type="entry name" value="hisT_truA"/>
    <property type="match status" value="1"/>
</dbReference>
<comment type="function">
    <text evidence="4">Formation of pseudouridine at positions 38, 39 and 40 in the anticodon stem and loop of transfer RNAs.</text>
</comment>
<keyword evidence="2 4" id="KW-0819">tRNA processing</keyword>
<dbReference type="InterPro" id="IPR020103">
    <property type="entry name" value="PsdUridine_synth_cat_dom_sf"/>
</dbReference>
<evidence type="ECO:0000259" key="8">
    <source>
        <dbReference type="Pfam" id="PF01416"/>
    </source>
</evidence>
<evidence type="ECO:0000256" key="5">
    <source>
        <dbReference type="PIRSR" id="PIRSR001430-1"/>
    </source>
</evidence>
<dbReference type="InterPro" id="IPR001406">
    <property type="entry name" value="PsdUridine_synth_TruA"/>
</dbReference>
<reference evidence="9" key="1">
    <citation type="journal article" date="2011" name="Environ. Microbiol.">
        <title>Time-series analyses of Monterey Bay coastal microbial picoplankton using a 'genome proxy' microarray.</title>
        <authorList>
            <person name="Rich V.I."/>
            <person name="Pham V.D."/>
            <person name="Eppley J."/>
            <person name="Shi Y."/>
            <person name="DeLong E.F."/>
        </authorList>
    </citation>
    <scope>NUCLEOTIDE SEQUENCE</scope>
</reference>
<dbReference type="GO" id="GO:0003723">
    <property type="term" value="F:RNA binding"/>
    <property type="evidence" value="ECO:0007669"/>
    <property type="project" value="InterPro"/>
</dbReference>
<evidence type="ECO:0000256" key="7">
    <source>
        <dbReference type="RuleBase" id="RU003792"/>
    </source>
</evidence>